<dbReference type="PANTHER" id="PTHR47683">
    <property type="entry name" value="PSEUDOURIDINE SYNTHASE FAMILY PROTEIN-RELATED"/>
    <property type="match status" value="1"/>
</dbReference>
<dbReference type="InterPro" id="IPR042092">
    <property type="entry name" value="PsdUridine_s_RsuA/RluB/E/F_cat"/>
</dbReference>
<dbReference type="GO" id="GO:0003723">
    <property type="term" value="F:RNA binding"/>
    <property type="evidence" value="ECO:0007669"/>
    <property type="project" value="UniProtKB-KW"/>
</dbReference>
<sequence>MRQEHGRPDKPKLHKPRRAVPRAAAPSEKTGDRIAKVIARVGLCSRRDAEAWIAEGRVAVNGAVLTSPALNVGPDDKVEVDGKPLAQRQRTRLFLFHKPRGLVTTNKDPEGRSTIFDYLAEHHAQAPRLVSIGRLDINTEGLLLLTNDGGLARLLELPSTGWLRRYRVRANGTTDQAQLDTLRQGLTLDGIHYAGIEATLDREQGANVWLTMSLREGKNREIKRVLEHLGLFVNRLIRLSYGPFQLGDLADGALEEVRGRVLRDQLGEALLKESGADLDAPIDAEPVREEKRPPPRGVPAPAARGASAARGPAPRGKIRAHRPPVEAEPDKPRHRPLPGPRKHVSALRAQQDEGRRGKRQRIERATTEDRKGRAVAVERHVAAVPAKKPRNKTPRPDSRPNARPEVASNARPNTRADARPDKRRDARPDTRAGTRPDTRPNKRQDARPDKRADGRPEKRPSARPDGRPSFRPGGAKRPQKPGRPSGGPRRPGAR</sequence>
<dbReference type="SUPFAM" id="SSF55120">
    <property type="entry name" value="Pseudouridine synthase"/>
    <property type="match status" value="1"/>
</dbReference>
<dbReference type="Gene3D" id="3.30.70.1560">
    <property type="entry name" value="Alpha-L RNA-binding motif"/>
    <property type="match status" value="1"/>
</dbReference>
<feature type="compositionally biased region" description="Basic and acidic residues" evidence="7">
    <location>
        <begin position="414"/>
        <end position="468"/>
    </location>
</feature>
<dbReference type="PROSITE" id="PS01149">
    <property type="entry name" value="PSI_RSU"/>
    <property type="match status" value="1"/>
</dbReference>
<comment type="catalytic activity">
    <reaction evidence="1">
        <text>a uridine in RNA = a pseudouridine in RNA</text>
        <dbReference type="Rhea" id="RHEA:48348"/>
        <dbReference type="Rhea" id="RHEA-COMP:12068"/>
        <dbReference type="Rhea" id="RHEA-COMP:12069"/>
        <dbReference type="ChEBI" id="CHEBI:65314"/>
        <dbReference type="ChEBI" id="CHEBI:65315"/>
    </reaction>
</comment>
<dbReference type="InterPro" id="IPR002942">
    <property type="entry name" value="S4_RNA-bd"/>
</dbReference>
<dbReference type="Pfam" id="PF01479">
    <property type="entry name" value="S4"/>
    <property type="match status" value="1"/>
</dbReference>
<evidence type="ECO:0000313" key="9">
    <source>
        <dbReference type="EMBL" id="REF86382.1"/>
    </source>
</evidence>
<dbReference type="AlphaFoldDB" id="A0A3D9YZR9"/>
<dbReference type="Gene3D" id="3.10.290.10">
    <property type="entry name" value="RNA-binding S4 domain"/>
    <property type="match status" value="1"/>
</dbReference>
<evidence type="ECO:0000256" key="7">
    <source>
        <dbReference type="SAM" id="MobiDB-lite"/>
    </source>
</evidence>
<dbReference type="InterPro" id="IPR018496">
    <property type="entry name" value="PsdUridine_synth_RsuA/RluB_CS"/>
</dbReference>
<evidence type="ECO:0000256" key="3">
    <source>
        <dbReference type="ARBA" id="ARBA00022884"/>
    </source>
</evidence>
<dbReference type="EMBL" id="QUMO01000003">
    <property type="protein sequence ID" value="REF86382.1"/>
    <property type="molecule type" value="Genomic_DNA"/>
</dbReference>
<evidence type="ECO:0000313" key="10">
    <source>
        <dbReference type="Proteomes" id="UP000256900"/>
    </source>
</evidence>
<evidence type="ECO:0000256" key="1">
    <source>
        <dbReference type="ARBA" id="ARBA00000073"/>
    </source>
</evidence>
<evidence type="ECO:0000259" key="8">
    <source>
        <dbReference type="SMART" id="SM00363"/>
    </source>
</evidence>
<dbReference type="SUPFAM" id="SSF55174">
    <property type="entry name" value="Alpha-L RNA-binding motif"/>
    <property type="match status" value="1"/>
</dbReference>
<proteinExistence type="inferred from homology"/>
<reference evidence="9 10" key="1">
    <citation type="submission" date="2018-08" db="EMBL/GenBank/DDBJ databases">
        <title>Genomic Encyclopedia of Type Strains, Phase IV (KMG-IV): sequencing the most valuable type-strain genomes for metagenomic binning, comparative biology and taxonomic classification.</title>
        <authorList>
            <person name="Goeker M."/>
        </authorList>
    </citation>
    <scope>NUCLEOTIDE SEQUENCE [LARGE SCALE GENOMIC DNA]</scope>
    <source>
        <strain evidence="9 10">BW863</strain>
    </source>
</reference>
<keyword evidence="4 6" id="KW-0413">Isomerase</keyword>
<dbReference type="Proteomes" id="UP000256900">
    <property type="component" value="Unassembled WGS sequence"/>
</dbReference>
<feature type="region of interest" description="Disordered" evidence="7">
    <location>
        <begin position="1"/>
        <end position="31"/>
    </location>
</feature>
<dbReference type="InterPro" id="IPR006145">
    <property type="entry name" value="PsdUridine_synth_RsuA/RluA"/>
</dbReference>
<evidence type="ECO:0000256" key="2">
    <source>
        <dbReference type="ARBA" id="ARBA00008348"/>
    </source>
</evidence>
<dbReference type="RefSeq" id="WP_115836928.1">
    <property type="nucleotide sequence ID" value="NZ_CP025086.1"/>
</dbReference>
<dbReference type="CDD" id="cd00165">
    <property type="entry name" value="S4"/>
    <property type="match status" value="1"/>
</dbReference>
<dbReference type="FunFam" id="3.10.290.10:FF:000003">
    <property type="entry name" value="Pseudouridine synthase"/>
    <property type="match status" value="1"/>
</dbReference>
<feature type="compositionally biased region" description="Basic and acidic residues" evidence="7">
    <location>
        <begin position="350"/>
        <end position="381"/>
    </location>
</feature>
<dbReference type="Gene3D" id="3.30.70.580">
    <property type="entry name" value="Pseudouridine synthase I, catalytic domain, N-terminal subdomain"/>
    <property type="match status" value="1"/>
</dbReference>
<organism evidence="9 10">
    <name type="scientific">Methylovirgula ligni</name>
    <dbReference type="NCBI Taxonomy" id="569860"/>
    <lineage>
        <taxon>Bacteria</taxon>
        <taxon>Pseudomonadati</taxon>
        <taxon>Pseudomonadota</taxon>
        <taxon>Alphaproteobacteria</taxon>
        <taxon>Hyphomicrobiales</taxon>
        <taxon>Beijerinckiaceae</taxon>
        <taxon>Methylovirgula</taxon>
    </lineage>
</organism>
<comment type="similarity">
    <text evidence="2 6">Belongs to the pseudouridine synthase RsuA family.</text>
</comment>
<dbReference type="GO" id="GO:0120159">
    <property type="term" value="F:rRNA pseudouridine synthase activity"/>
    <property type="evidence" value="ECO:0007669"/>
    <property type="project" value="UniProtKB-ARBA"/>
</dbReference>
<protein>
    <recommendedName>
        <fullName evidence="6">Pseudouridine synthase</fullName>
        <ecNumber evidence="6">5.4.99.-</ecNumber>
    </recommendedName>
</protein>
<feature type="region of interest" description="Disordered" evidence="7">
    <location>
        <begin position="277"/>
        <end position="494"/>
    </location>
</feature>
<dbReference type="InterPro" id="IPR020103">
    <property type="entry name" value="PsdUridine_synth_cat_dom_sf"/>
</dbReference>
<dbReference type="PANTHER" id="PTHR47683:SF3">
    <property type="entry name" value="RIBOSOMAL LARGE SUBUNIT PSEUDOURIDINE SYNTHASE B"/>
    <property type="match status" value="1"/>
</dbReference>
<dbReference type="InterPro" id="IPR036986">
    <property type="entry name" value="S4_RNA-bd_sf"/>
</dbReference>
<feature type="compositionally biased region" description="Basic residues" evidence="7">
    <location>
        <begin position="332"/>
        <end position="345"/>
    </location>
</feature>
<dbReference type="EC" id="5.4.99.-" evidence="6"/>
<dbReference type="PROSITE" id="PS50889">
    <property type="entry name" value="S4"/>
    <property type="match status" value="1"/>
</dbReference>
<feature type="compositionally biased region" description="Low complexity" evidence="7">
    <location>
        <begin position="482"/>
        <end position="494"/>
    </location>
</feature>
<dbReference type="OrthoDB" id="9807213at2"/>
<gene>
    <name evidence="9" type="ORF">DES32_2434</name>
</gene>
<dbReference type="SMART" id="SM00363">
    <property type="entry name" value="S4"/>
    <property type="match status" value="1"/>
</dbReference>
<dbReference type="InterPro" id="IPR050343">
    <property type="entry name" value="RsuA_PseudoU_synthase"/>
</dbReference>
<dbReference type="NCBIfam" id="TIGR00093">
    <property type="entry name" value="pseudouridine synthase"/>
    <property type="match status" value="1"/>
</dbReference>
<feature type="domain" description="RNA-binding S4" evidence="8">
    <location>
        <begin position="32"/>
        <end position="91"/>
    </location>
</feature>
<dbReference type="GO" id="GO:0000455">
    <property type="term" value="P:enzyme-directed rRNA pseudouridine synthesis"/>
    <property type="evidence" value="ECO:0007669"/>
    <property type="project" value="UniProtKB-ARBA"/>
</dbReference>
<evidence type="ECO:0000256" key="6">
    <source>
        <dbReference type="RuleBase" id="RU003887"/>
    </source>
</evidence>
<keyword evidence="3 5" id="KW-0694">RNA-binding</keyword>
<comment type="caution">
    <text evidence="9">The sequence shown here is derived from an EMBL/GenBank/DDBJ whole genome shotgun (WGS) entry which is preliminary data.</text>
</comment>
<keyword evidence="10" id="KW-1185">Reference proteome</keyword>
<feature type="compositionally biased region" description="Basic and acidic residues" evidence="7">
    <location>
        <begin position="1"/>
        <end position="11"/>
    </location>
</feature>
<feature type="compositionally biased region" description="Low complexity" evidence="7">
    <location>
        <begin position="299"/>
        <end position="315"/>
    </location>
</feature>
<accession>A0A3D9YZR9</accession>
<evidence type="ECO:0000256" key="5">
    <source>
        <dbReference type="PROSITE-ProRule" id="PRU00182"/>
    </source>
</evidence>
<dbReference type="InterPro" id="IPR000748">
    <property type="entry name" value="PsdUridine_synth_RsuA/RluB/E/F"/>
</dbReference>
<name>A0A3D9YZR9_9HYPH</name>
<dbReference type="InterPro" id="IPR020094">
    <property type="entry name" value="TruA/RsuA/RluB/E/F_N"/>
</dbReference>
<evidence type="ECO:0000256" key="4">
    <source>
        <dbReference type="ARBA" id="ARBA00023235"/>
    </source>
</evidence>
<dbReference type="Pfam" id="PF00849">
    <property type="entry name" value="PseudoU_synth_2"/>
    <property type="match status" value="1"/>
</dbReference>